<dbReference type="Proteomes" id="UP000054324">
    <property type="component" value="Unassembled WGS sequence"/>
</dbReference>
<gene>
    <name evidence="1" type="ORF">T265_07355</name>
</gene>
<keyword evidence="2" id="KW-1185">Reference proteome</keyword>
<evidence type="ECO:0000313" key="1">
    <source>
        <dbReference type="EMBL" id="KER25130.1"/>
    </source>
</evidence>
<dbReference type="CTD" id="20321534"/>
<proteinExistence type="predicted"/>
<name>A0A074ZP69_OPIVI</name>
<dbReference type="EMBL" id="KL596786">
    <property type="protein sequence ID" value="KER25130.1"/>
    <property type="molecule type" value="Genomic_DNA"/>
</dbReference>
<organism evidence="1 2">
    <name type="scientific">Opisthorchis viverrini</name>
    <name type="common">Southeast Asian liver fluke</name>
    <dbReference type="NCBI Taxonomy" id="6198"/>
    <lineage>
        <taxon>Eukaryota</taxon>
        <taxon>Metazoa</taxon>
        <taxon>Spiralia</taxon>
        <taxon>Lophotrochozoa</taxon>
        <taxon>Platyhelminthes</taxon>
        <taxon>Trematoda</taxon>
        <taxon>Digenea</taxon>
        <taxon>Opisthorchiida</taxon>
        <taxon>Opisthorchiata</taxon>
        <taxon>Opisthorchiidae</taxon>
        <taxon>Opisthorchis</taxon>
    </lineage>
</organism>
<dbReference type="AlphaFoldDB" id="A0A074ZP69"/>
<accession>A0A074ZP69</accession>
<reference evidence="1 2" key="1">
    <citation type="submission" date="2013-11" db="EMBL/GenBank/DDBJ databases">
        <title>Opisthorchis viverrini - life in the bile duct.</title>
        <authorList>
            <person name="Young N.D."/>
            <person name="Nagarajan N."/>
            <person name="Lin S.J."/>
            <person name="Korhonen P.K."/>
            <person name="Jex A.R."/>
            <person name="Hall R.S."/>
            <person name="Safavi-Hemami H."/>
            <person name="Kaewkong W."/>
            <person name="Bertrand D."/>
            <person name="Gao S."/>
            <person name="Seet Q."/>
            <person name="Wongkham S."/>
            <person name="Teh B.T."/>
            <person name="Wongkham C."/>
            <person name="Intapan P.M."/>
            <person name="Maleewong W."/>
            <person name="Yang X."/>
            <person name="Hu M."/>
            <person name="Wang Z."/>
            <person name="Hofmann A."/>
            <person name="Sternberg P.W."/>
            <person name="Tan P."/>
            <person name="Wang J."/>
            <person name="Gasser R.B."/>
        </authorList>
    </citation>
    <scope>NUCLEOTIDE SEQUENCE [LARGE SCALE GENOMIC DNA]</scope>
</reference>
<protein>
    <submittedName>
        <fullName evidence="1">Uncharacterized protein</fullName>
    </submittedName>
</protein>
<dbReference type="RefSeq" id="XP_009171118.1">
    <property type="nucleotide sequence ID" value="XM_009172854.1"/>
</dbReference>
<sequence>MKTRKVEKAFRVRFSTNGGIVTGDFHVIVSFHYYNWYNIRVSVSYHFGANHPEELPILLLGKITLWQLPSIIHPVRLCSVPPVWIFTREDNHNRIWPKLIRFHVIVSFHYYNWYNIRVSVSYHFGANHPEELPILLLGKITLWQLPSIIHPVRLCSVPPVWIFTREDNHNRIWPKFRNPVCPLTETTWQILIGPLAYVADNVRDKFKGYPSEPQINSVQLINISSGLISPGCCSFQTRRLFVKVKDSIHMAKLNLSSKGVSIFHRVLFFVNGENPKFGQVHPTKDGFRNTSIY</sequence>
<dbReference type="KEGG" id="ovi:T265_07355"/>
<dbReference type="GeneID" id="20321534"/>
<evidence type="ECO:0000313" key="2">
    <source>
        <dbReference type="Proteomes" id="UP000054324"/>
    </source>
</evidence>